<evidence type="ECO:0000313" key="2">
    <source>
        <dbReference type="Proteomes" id="UP000525652"/>
    </source>
</evidence>
<protein>
    <submittedName>
        <fullName evidence="1">Uncharacterized protein</fullName>
    </submittedName>
</protein>
<dbReference type="Proteomes" id="UP000525652">
    <property type="component" value="Unassembled WGS sequence"/>
</dbReference>
<dbReference type="AlphaFoldDB" id="A0A7X1E314"/>
<proteinExistence type="predicted"/>
<dbReference type="RefSeq" id="WP_185691231.1">
    <property type="nucleotide sequence ID" value="NZ_JACHVA010000022.1"/>
</dbReference>
<organism evidence="1 2">
    <name type="scientific">Puniceicoccus vermicola</name>
    <dbReference type="NCBI Taxonomy" id="388746"/>
    <lineage>
        <taxon>Bacteria</taxon>
        <taxon>Pseudomonadati</taxon>
        <taxon>Verrucomicrobiota</taxon>
        <taxon>Opitutia</taxon>
        <taxon>Puniceicoccales</taxon>
        <taxon>Puniceicoccaceae</taxon>
        <taxon>Puniceicoccus</taxon>
    </lineage>
</organism>
<accession>A0A7X1E314</accession>
<reference evidence="1 2" key="1">
    <citation type="submission" date="2020-07" db="EMBL/GenBank/DDBJ databases">
        <authorList>
            <person name="Feng X."/>
        </authorList>
    </citation>
    <scope>NUCLEOTIDE SEQUENCE [LARGE SCALE GENOMIC DNA]</scope>
    <source>
        <strain evidence="1 2">JCM14086</strain>
    </source>
</reference>
<gene>
    <name evidence="1" type="ORF">H5P30_01680</name>
</gene>
<dbReference type="EMBL" id="JACHVA010000022">
    <property type="protein sequence ID" value="MBC2600484.1"/>
    <property type="molecule type" value="Genomic_DNA"/>
</dbReference>
<evidence type="ECO:0000313" key="1">
    <source>
        <dbReference type="EMBL" id="MBC2600484.1"/>
    </source>
</evidence>
<keyword evidence="2" id="KW-1185">Reference proteome</keyword>
<sequence length="85" mass="9850">MKTLNHPEYPELLYYLDEKETERIEEKKSAILSKLKFTLLPSASCSKCGKKMKKKWMGPTGFEGNILFLVCDECHLYVETEISTD</sequence>
<comment type="caution">
    <text evidence="1">The sequence shown here is derived from an EMBL/GenBank/DDBJ whole genome shotgun (WGS) entry which is preliminary data.</text>
</comment>
<name>A0A7X1E314_9BACT</name>